<dbReference type="Pfam" id="PF04351">
    <property type="entry name" value="PilP"/>
    <property type="match status" value="1"/>
</dbReference>
<dbReference type="Gene3D" id="2.30.30.830">
    <property type="match status" value="1"/>
</dbReference>
<evidence type="ECO:0000313" key="3">
    <source>
        <dbReference type="Proteomes" id="UP000094761"/>
    </source>
</evidence>
<dbReference type="GeneID" id="78076072"/>
<protein>
    <submittedName>
        <fullName evidence="2">Fimbrial protein</fullName>
    </submittedName>
    <submittedName>
        <fullName evidence="1">Pilus assembly protein PilP</fullName>
    </submittedName>
</protein>
<keyword evidence="4" id="KW-1185">Reference proteome</keyword>
<sequence length="167" mass="18577">MKVNWLLPWIALVSGCKANQAPLEEYLAQLKREVEAEVYELAPIIDVQSSQYDAHQIRQPFELPKAALSINQQKLAKACWQPKRNASQFATFPLSQLQLKGVMSRGGRKSALIEAPTGRLVQVNSGSYLGLNHGKVTKVADDYLFVQEAIADGLGCWQLRNTKLALK</sequence>
<evidence type="ECO:0000313" key="1">
    <source>
        <dbReference type="EMBL" id="MDC5740693.1"/>
    </source>
</evidence>
<accession>A0A178JD46</accession>
<gene>
    <name evidence="2" type="ORF">AZ468_10225</name>
    <name evidence="1" type="ORF">OPW20_11480</name>
</gene>
<reference evidence="2 3" key="1">
    <citation type="submission" date="2016-03" db="EMBL/GenBank/DDBJ databases">
        <title>Draft genome sequence of the Vibrio tubiashii subs. europaeus.</title>
        <authorList>
            <person name="Spinard E."/>
            <person name="Dubert J."/>
            <person name="Nelson D.R."/>
            <person name="Barja J.L."/>
        </authorList>
    </citation>
    <scope>NUCLEOTIDE SEQUENCE [LARGE SCALE GENOMIC DNA]</scope>
    <source>
        <strain evidence="3">PP-638</strain>
        <strain evidence="2">PP2-638</strain>
    </source>
</reference>
<name>A0A178JD46_9VIBR</name>
<dbReference type="PIRSF" id="PIRSF016481">
    <property type="entry name" value="Pilus_assembly_PilP"/>
    <property type="match status" value="1"/>
</dbReference>
<evidence type="ECO:0000313" key="2">
    <source>
        <dbReference type="EMBL" id="OAM99336.1"/>
    </source>
</evidence>
<organism evidence="2 3">
    <name type="scientific">Vibrio europaeus</name>
    <dbReference type="NCBI Taxonomy" id="300876"/>
    <lineage>
        <taxon>Bacteria</taxon>
        <taxon>Pseudomonadati</taxon>
        <taxon>Pseudomonadota</taxon>
        <taxon>Gammaproteobacteria</taxon>
        <taxon>Vibrionales</taxon>
        <taxon>Vibrionaceae</taxon>
        <taxon>Vibrio</taxon>
        <taxon>Vibrio oreintalis group</taxon>
    </lineage>
</organism>
<dbReference type="AlphaFoldDB" id="A0A178JD46"/>
<proteinExistence type="predicted"/>
<dbReference type="EMBL" id="JAPFIT010000014">
    <property type="protein sequence ID" value="MDC5740693.1"/>
    <property type="molecule type" value="Genomic_DNA"/>
</dbReference>
<evidence type="ECO:0000313" key="4">
    <source>
        <dbReference type="Proteomes" id="UP001150001"/>
    </source>
</evidence>
<dbReference type="PROSITE" id="PS51257">
    <property type="entry name" value="PROKAR_LIPOPROTEIN"/>
    <property type="match status" value="1"/>
</dbReference>
<dbReference type="Proteomes" id="UP001150001">
    <property type="component" value="Unassembled WGS sequence"/>
</dbReference>
<dbReference type="InterPro" id="IPR007446">
    <property type="entry name" value="PilP"/>
</dbReference>
<dbReference type="OrthoDB" id="5296580at2"/>
<comment type="caution">
    <text evidence="2">The sequence shown here is derived from an EMBL/GenBank/DDBJ whole genome shotgun (WGS) entry which is preliminary data.</text>
</comment>
<dbReference type="RefSeq" id="WP_069667328.1">
    <property type="nucleotide sequence ID" value="NZ_JAPFIM010000011.1"/>
</dbReference>
<dbReference type="EMBL" id="LUAX01000002">
    <property type="protein sequence ID" value="OAM99336.1"/>
    <property type="molecule type" value="Genomic_DNA"/>
</dbReference>
<reference evidence="1" key="2">
    <citation type="submission" date="2022-11" db="EMBL/GenBank/DDBJ databases">
        <title>Role of the vibriolysin VemA secreted by the emergent pathogen Vibrio europaeus in the colonization of Manila clam mucus.</title>
        <authorList>
            <person name="Martinez C."/>
            <person name="Rodriguez S."/>
            <person name="Vences A."/>
            <person name="Barja J.L."/>
            <person name="Toranzo A.E."/>
            <person name="Dubert J."/>
        </authorList>
    </citation>
    <scope>NUCLEOTIDE SEQUENCE</scope>
    <source>
        <strain evidence="1">3454</strain>
    </source>
</reference>
<dbReference type="Proteomes" id="UP000094761">
    <property type="component" value="Unassembled WGS sequence"/>
</dbReference>